<comment type="caution">
    <text evidence="2">The sequence shown here is derived from an EMBL/GenBank/DDBJ whole genome shotgun (WGS) entry which is preliminary data.</text>
</comment>
<evidence type="ECO:0000313" key="3">
    <source>
        <dbReference type="Proteomes" id="UP000235145"/>
    </source>
</evidence>
<evidence type="ECO:0000313" key="2">
    <source>
        <dbReference type="EMBL" id="KAJ0218637.1"/>
    </source>
</evidence>
<feature type="transmembrane region" description="Helical" evidence="1">
    <location>
        <begin position="12"/>
        <end position="30"/>
    </location>
</feature>
<accession>A0A9R1W974</accession>
<dbReference type="Proteomes" id="UP000235145">
    <property type="component" value="Unassembled WGS sequence"/>
</dbReference>
<name>A0A9R1W974_LACSA</name>
<protein>
    <submittedName>
        <fullName evidence="2">Uncharacterized protein</fullName>
    </submittedName>
</protein>
<keyword evidence="1" id="KW-0472">Membrane</keyword>
<gene>
    <name evidence="2" type="ORF">LSAT_V11C300147090</name>
</gene>
<dbReference type="AlphaFoldDB" id="A0A9R1W974"/>
<reference evidence="2 3" key="1">
    <citation type="journal article" date="2017" name="Nat. Commun.">
        <title>Genome assembly with in vitro proximity ligation data and whole-genome triplication in lettuce.</title>
        <authorList>
            <person name="Reyes-Chin-Wo S."/>
            <person name="Wang Z."/>
            <person name="Yang X."/>
            <person name="Kozik A."/>
            <person name="Arikit S."/>
            <person name="Song C."/>
            <person name="Xia L."/>
            <person name="Froenicke L."/>
            <person name="Lavelle D.O."/>
            <person name="Truco M.J."/>
            <person name="Xia R."/>
            <person name="Zhu S."/>
            <person name="Xu C."/>
            <person name="Xu H."/>
            <person name="Xu X."/>
            <person name="Cox K."/>
            <person name="Korf I."/>
            <person name="Meyers B.C."/>
            <person name="Michelmore R.W."/>
        </authorList>
    </citation>
    <scope>NUCLEOTIDE SEQUENCE [LARGE SCALE GENOMIC DNA]</scope>
    <source>
        <strain evidence="3">cv. Salinas</strain>
        <tissue evidence="2">Seedlings</tissue>
    </source>
</reference>
<keyword evidence="3" id="KW-1185">Reference proteome</keyword>
<keyword evidence="1" id="KW-1133">Transmembrane helix</keyword>
<keyword evidence="1" id="KW-0812">Transmembrane</keyword>
<feature type="transmembrane region" description="Helical" evidence="1">
    <location>
        <begin position="42"/>
        <end position="63"/>
    </location>
</feature>
<feature type="transmembrane region" description="Helical" evidence="1">
    <location>
        <begin position="107"/>
        <end position="125"/>
    </location>
</feature>
<dbReference type="EMBL" id="NBSK02000003">
    <property type="protein sequence ID" value="KAJ0218637.1"/>
    <property type="molecule type" value="Genomic_DNA"/>
</dbReference>
<proteinExistence type="predicted"/>
<organism evidence="2 3">
    <name type="scientific">Lactuca sativa</name>
    <name type="common">Garden lettuce</name>
    <dbReference type="NCBI Taxonomy" id="4236"/>
    <lineage>
        <taxon>Eukaryota</taxon>
        <taxon>Viridiplantae</taxon>
        <taxon>Streptophyta</taxon>
        <taxon>Embryophyta</taxon>
        <taxon>Tracheophyta</taxon>
        <taxon>Spermatophyta</taxon>
        <taxon>Magnoliopsida</taxon>
        <taxon>eudicotyledons</taxon>
        <taxon>Gunneridae</taxon>
        <taxon>Pentapetalae</taxon>
        <taxon>asterids</taxon>
        <taxon>campanulids</taxon>
        <taxon>Asterales</taxon>
        <taxon>Asteraceae</taxon>
        <taxon>Cichorioideae</taxon>
        <taxon>Cichorieae</taxon>
        <taxon>Lactucinae</taxon>
        <taxon>Lactuca</taxon>
    </lineage>
</organism>
<evidence type="ECO:0000256" key="1">
    <source>
        <dbReference type="SAM" id="Phobius"/>
    </source>
</evidence>
<sequence length="141" mass="16738">MGSMEYLLEFLFKPLIILRLLTLSLLQKLWRYIMIKIQDIGIVSYVFWLFVIKWTMLGMSIWIGESVPEPDGTGRAGIGSVLKGVLWREAWLRHYEKLYNVAVRRNAWQGVIWCAMACYGVLWRGRLIHCNILFRIFHFRK</sequence>